<keyword evidence="6" id="KW-0552">Olfaction</keyword>
<sequence length="361" mass="40595">MKINQGIFFDTSSICAVFINVLLITLIFKRSPKLLGSYKSLMIYINVFELTYAILYFAEKPNPFTKKSAFFLIVNWKESIFPKPISCLLNLLFVGFYGTTIAILALHFVYRFLSVTCNKLLNSFNSWKIILWFALPLLNGTMFMLIGSFVMCSSPESDRFMKENYQAVRENTTSFEDLYYLGPFLWPKLGNSSTEQYFSWKDAIGGMAITGAIGLSCFLMLYLGLRCYRCINATISTASSSSHLKTIQKQLLNALVFQSLIPVLLLHIPASIIFVTIFLGKSTEAIGETVSLTVAWYPALNPLPALFIIKSYRDTIGGFLVALLRRVVPRTNVVATYEHPSPGSPAIRETTVNNLNKITLT</sequence>
<evidence type="ECO:0000256" key="12">
    <source>
        <dbReference type="ARBA" id="ARBA00023273"/>
    </source>
</evidence>
<evidence type="ECO:0000256" key="14">
    <source>
        <dbReference type="ARBA" id="ARBA00061678"/>
    </source>
</evidence>
<comment type="subunit">
    <text evidence="15">Interacts with odr-4.</text>
</comment>
<dbReference type="GO" id="GO:0006935">
    <property type="term" value="P:chemotaxis"/>
    <property type="evidence" value="ECO:0007669"/>
    <property type="project" value="UniProtKB-KW"/>
</dbReference>
<dbReference type="EMBL" id="BX284605">
    <property type="protein sequence ID" value="CCD67425.1"/>
    <property type="molecule type" value="Genomic_DNA"/>
</dbReference>
<keyword evidence="9 19" id="KW-0472">Membrane</keyword>
<dbReference type="WormBase" id="C45H4.15">
    <property type="protein sequence ID" value="CE38161"/>
    <property type="gene ID" value="WBGene00006281"/>
    <property type="gene designation" value="str-255"/>
</dbReference>
<evidence type="ECO:0000256" key="4">
    <source>
        <dbReference type="ARBA" id="ARBA00022606"/>
    </source>
</evidence>
<dbReference type="GO" id="GO:0038022">
    <property type="term" value="F:G protein-coupled olfactory receptor activity"/>
    <property type="evidence" value="ECO:0000318"/>
    <property type="project" value="GO_Central"/>
</dbReference>
<dbReference type="PIR" id="T32723">
    <property type="entry name" value="T32723"/>
</dbReference>
<dbReference type="PANTHER" id="PTHR22943:SF6">
    <property type="entry name" value="SEVEN TM RECEPTOR"/>
    <property type="match status" value="1"/>
</dbReference>
<keyword evidence="5 19" id="KW-0812">Transmembrane</keyword>
<dbReference type="PhylomeDB" id="O44699"/>
<dbReference type="AlphaFoldDB" id="O44699"/>
<keyword evidence="12" id="KW-0966">Cell projection</keyword>
<evidence type="ECO:0000256" key="3">
    <source>
        <dbReference type="ARBA" id="ARBA00022500"/>
    </source>
</evidence>
<evidence type="ECO:0000313" key="20">
    <source>
        <dbReference type="EMBL" id="CCD67425.1"/>
    </source>
</evidence>
<dbReference type="eggNOG" id="ENOG502TFZV">
    <property type="taxonomic scope" value="Eukaryota"/>
</dbReference>
<feature type="transmembrane region" description="Helical" evidence="19">
    <location>
        <begin position="40"/>
        <end position="58"/>
    </location>
</feature>
<proteinExistence type="inferred from homology"/>
<dbReference type="PaxDb" id="6239-C45H4.15"/>
<dbReference type="InParanoid" id="O44699"/>
<dbReference type="KEGG" id="cel:CELE_C45H4.15"/>
<evidence type="ECO:0000256" key="8">
    <source>
        <dbReference type="ARBA" id="ARBA00023069"/>
    </source>
</evidence>
<gene>
    <name evidence="20 22" type="primary">str-255</name>
    <name evidence="22" type="ORF">C45H4.15</name>
    <name evidence="20" type="ORF">CELE_C45H4.15</name>
</gene>
<dbReference type="PANTHER" id="PTHR22943">
    <property type="entry name" value="7-TRANSMEMBRANE DOMAIN RECEPTOR C.ELEGANS"/>
    <property type="match status" value="1"/>
</dbReference>
<dbReference type="UCSC" id="C45H4.15">
    <property type="organism name" value="c. elegans"/>
</dbReference>
<evidence type="ECO:0000256" key="10">
    <source>
        <dbReference type="ARBA" id="ARBA00023170"/>
    </source>
</evidence>
<evidence type="ECO:0000256" key="5">
    <source>
        <dbReference type="ARBA" id="ARBA00022692"/>
    </source>
</evidence>
<dbReference type="FunCoup" id="O44699">
    <property type="interactions" value="4"/>
</dbReference>
<organism evidence="20 21">
    <name type="scientific">Caenorhabditis elegans</name>
    <dbReference type="NCBI Taxonomy" id="6239"/>
    <lineage>
        <taxon>Eukaryota</taxon>
        <taxon>Metazoa</taxon>
        <taxon>Ecdysozoa</taxon>
        <taxon>Nematoda</taxon>
        <taxon>Chromadorea</taxon>
        <taxon>Rhabditida</taxon>
        <taxon>Rhabditina</taxon>
        <taxon>Rhabditomorpha</taxon>
        <taxon>Rhabditoidea</taxon>
        <taxon>Rhabditidae</taxon>
        <taxon>Peloderinae</taxon>
        <taxon>Caenorhabditis</taxon>
    </lineage>
</organism>
<evidence type="ECO:0000256" key="13">
    <source>
        <dbReference type="ARBA" id="ARBA00054965"/>
    </source>
</evidence>
<feature type="transmembrane region" description="Helical" evidence="19">
    <location>
        <begin position="129"/>
        <end position="152"/>
    </location>
</feature>
<keyword evidence="10 20" id="KW-0675">Receptor</keyword>
<comment type="subcellular location">
    <subcellularLocation>
        <location evidence="1">Cell projection</location>
        <location evidence="1">Cilium membrane</location>
        <topology evidence="1">Multi-pass membrane protein</topology>
    </subcellularLocation>
</comment>
<evidence type="ECO:0000256" key="19">
    <source>
        <dbReference type="SAM" id="Phobius"/>
    </source>
</evidence>
<keyword evidence="3" id="KW-0145">Chemotaxis</keyword>
<evidence type="ECO:0000313" key="22">
    <source>
        <dbReference type="WormBase" id="C45H4.15"/>
    </source>
</evidence>
<dbReference type="RefSeq" id="NP_503587.2">
    <property type="nucleotide sequence ID" value="NM_071186.2"/>
</dbReference>
<dbReference type="AGR" id="WB:WBGene00006281"/>
<reference evidence="20 21" key="1">
    <citation type="journal article" date="1998" name="Science">
        <title>Genome sequence of the nematode C. elegans: a platform for investigating biology.</title>
        <authorList>
            <consortium name="The C. elegans sequencing consortium"/>
            <person name="Sulson J.E."/>
            <person name="Waterston R."/>
        </authorList>
    </citation>
    <scope>NUCLEOTIDE SEQUENCE [LARGE SCALE GENOMIC DNA]</scope>
    <source>
        <strain evidence="20 21">Bristol N2</strain>
    </source>
</reference>
<feature type="transmembrane region" description="Helical" evidence="19">
    <location>
        <begin position="203"/>
        <end position="225"/>
    </location>
</feature>
<evidence type="ECO:0000256" key="18">
    <source>
        <dbReference type="ARBA" id="ARBA00082489"/>
    </source>
</evidence>
<evidence type="ECO:0000256" key="7">
    <source>
        <dbReference type="ARBA" id="ARBA00022989"/>
    </source>
</evidence>
<evidence type="ECO:0000256" key="16">
    <source>
        <dbReference type="ARBA" id="ARBA00067967"/>
    </source>
</evidence>
<dbReference type="Pfam" id="PF10326">
    <property type="entry name" value="7TM_GPCR_Str"/>
    <property type="match status" value="1"/>
</dbReference>
<evidence type="ECO:0000313" key="21">
    <source>
        <dbReference type="Proteomes" id="UP000001940"/>
    </source>
</evidence>
<keyword evidence="21" id="KW-1185">Reference proteome</keyword>
<dbReference type="FunFam" id="1.20.1070.10:FF:000128">
    <property type="entry name" value="Seven TM Receptor"/>
    <property type="match status" value="1"/>
</dbReference>
<dbReference type="GO" id="GO:0005886">
    <property type="term" value="C:plasma membrane"/>
    <property type="evidence" value="ECO:0000318"/>
    <property type="project" value="GO_Central"/>
</dbReference>
<keyword evidence="8" id="KW-0969">Cilium</keyword>
<protein>
    <recommendedName>
        <fullName evidence="16">Serpentine receptor class r-10</fullName>
    </recommendedName>
    <alternativeName>
        <fullName evidence="17">Odorant response abnormal protein 10</fullName>
    </alternativeName>
    <alternativeName>
        <fullName evidence="18">Olfactory receptor 10</fullName>
    </alternativeName>
</protein>
<evidence type="ECO:0000256" key="1">
    <source>
        <dbReference type="ARBA" id="ARBA00004272"/>
    </source>
</evidence>
<dbReference type="Proteomes" id="UP000001940">
    <property type="component" value="Chromosome V"/>
</dbReference>
<feature type="transmembrane region" description="Helical" evidence="19">
    <location>
        <begin position="255"/>
        <end position="279"/>
    </location>
</feature>
<evidence type="ECO:0000256" key="6">
    <source>
        <dbReference type="ARBA" id="ARBA00022725"/>
    </source>
</evidence>
<dbReference type="InterPro" id="IPR019428">
    <property type="entry name" value="7TM_GPCR_serpentine_rcpt_Str"/>
</dbReference>
<dbReference type="SUPFAM" id="SSF81321">
    <property type="entry name" value="Family A G protein-coupled receptor-like"/>
    <property type="match status" value="1"/>
</dbReference>
<dbReference type="GO" id="GO:0007186">
    <property type="term" value="P:G protein-coupled receptor signaling pathway"/>
    <property type="evidence" value="ECO:0000318"/>
    <property type="project" value="GO_Central"/>
</dbReference>
<evidence type="ECO:0000256" key="15">
    <source>
        <dbReference type="ARBA" id="ARBA00064300"/>
    </source>
</evidence>
<dbReference type="HOGENOM" id="CLU_036335_2_0_1"/>
<comment type="similarity">
    <text evidence="14">Belongs to the nematode receptor-like protein str family.</text>
</comment>
<dbReference type="GO" id="GO:0060170">
    <property type="term" value="C:ciliary membrane"/>
    <property type="evidence" value="ECO:0007669"/>
    <property type="project" value="UniProtKB-SubCell"/>
</dbReference>
<dbReference type="GeneID" id="183495"/>
<evidence type="ECO:0000256" key="17">
    <source>
        <dbReference type="ARBA" id="ARBA00078653"/>
    </source>
</evidence>
<keyword evidence="11" id="KW-0325">Glycoprotein</keyword>
<evidence type="ECO:0000256" key="9">
    <source>
        <dbReference type="ARBA" id="ARBA00023136"/>
    </source>
</evidence>
<keyword evidence="7 19" id="KW-1133">Transmembrane helix</keyword>
<accession>O44699</accession>
<evidence type="ECO:0000256" key="2">
    <source>
        <dbReference type="ARBA" id="ARBA00022475"/>
    </source>
</evidence>
<name>O44699_CAEEL</name>
<comment type="function">
    <text evidence="13">An odorant receptor which affects chemotaxis to the volatile odorant diacetyl. Specifies AWA neuronal cell fate via the odr-7 pathway.</text>
</comment>
<feature type="transmembrane region" description="Helical" evidence="19">
    <location>
        <begin position="87"/>
        <end position="109"/>
    </location>
</feature>
<evidence type="ECO:0000256" key="11">
    <source>
        <dbReference type="ARBA" id="ARBA00023180"/>
    </source>
</evidence>
<keyword evidence="4" id="KW-0716">Sensory transduction</keyword>
<dbReference type="CTD" id="183495"/>
<feature type="transmembrane region" description="Helical" evidence="19">
    <location>
        <begin position="7"/>
        <end position="28"/>
    </location>
</feature>
<keyword evidence="2" id="KW-1003">Cell membrane</keyword>
<dbReference type="GO" id="GO:0042048">
    <property type="term" value="P:olfactory behavior"/>
    <property type="evidence" value="ECO:0000318"/>
    <property type="project" value="GO_Central"/>
</dbReference>